<keyword evidence="2" id="KW-0808">Transferase</keyword>
<proteinExistence type="predicted"/>
<dbReference type="KEGG" id="rbu:PG1C_11040"/>
<dbReference type="PANTHER" id="PTHR43685">
    <property type="entry name" value="GLYCOSYLTRANSFERASE"/>
    <property type="match status" value="1"/>
</dbReference>
<accession>A0A0C5J137</accession>
<dbReference type="PATRIC" id="fig|1565605.3.peg.2346"/>
<dbReference type="GO" id="GO:0016740">
    <property type="term" value="F:transferase activity"/>
    <property type="evidence" value="ECO:0007669"/>
    <property type="project" value="UniProtKB-KW"/>
</dbReference>
<protein>
    <submittedName>
        <fullName evidence="2">Glycosyl transferase family 2</fullName>
    </submittedName>
</protein>
<dbReference type="Gene3D" id="3.90.550.10">
    <property type="entry name" value="Spore Coat Polysaccharide Biosynthesis Protein SpsA, Chain A"/>
    <property type="match status" value="1"/>
</dbReference>
<evidence type="ECO:0000313" key="2">
    <source>
        <dbReference type="EMBL" id="AJP48817.1"/>
    </source>
</evidence>
<dbReference type="SUPFAM" id="SSF53448">
    <property type="entry name" value="Nucleotide-diphospho-sugar transferases"/>
    <property type="match status" value="1"/>
</dbReference>
<dbReference type="AlphaFoldDB" id="A0A0C5J137"/>
<evidence type="ECO:0000259" key="1">
    <source>
        <dbReference type="Pfam" id="PF00535"/>
    </source>
</evidence>
<dbReference type="Pfam" id="PF00535">
    <property type="entry name" value="Glycos_transf_2"/>
    <property type="match status" value="1"/>
</dbReference>
<dbReference type="InterPro" id="IPR001173">
    <property type="entry name" value="Glyco_trans_2-like"/>
</dbReference>
<dbReference type="InterPro" id="IPR029044">
    <property type="entry name" value="Nucleotide-diphossugar_trans"/>
</dbReference>
<sequence length="319" mass="35635">MSAPLVSVIVPVRNGREFIHEALASVCSQSFSDLEIIVIDDGSDDFDYPTLTQLDPRIRVHRLEGSGVSTARNTGMQLACGQFFAFLDADDVWFPGKLAAQIRYFEQHPEVGCVFGGFTKWARADDGAFPPAQSLMQDCQDLITCETERSGWLYSRLLKGLLVGMNTAVIRREVFTRLGGFDASMRIGEDYLFWLKVSRIYPMHALDGPVALYRIHEASAMRLLDPENHLTQLLKIAVSRWGLTNPDGTGLPLDEFKKRLAESEFTHGYNHFWEGSPAVARRAFFRALKGGALPLRSAAYIALTSLRQALRALKNHQPA</sequence>
<gene>
    <name evidence="2" type="ORF">PG1C_11040</name>
</gene>
<dbReference type="HOGENOM" id="CLU_025996_0_0_4"/>
<evidence type="ECO:0000313" key="3">
    <source>
        <dbReference type="Proteomes" id="UP000061603"/>
    </source>
</evidence>
<dbReference type="RefSeq" id="WP_202634857.1">
    <property type="nucleotide sequence ID" value="NZ_CP010554.1"/>
</dbReference>
<dbReference type="EMBL" id="CP010554">
    <property type="protein sequence ID" value="AJP48817.1"/>
    <property type="molecule type" value="Genomic_DNA"/>
</dbReference>
<name>A0A0C5J137_9PROT</name>
<dbReference type="Proteomes" id="UP000061603">
    <property type="component" value="Chromosome"/>
</dbReference>
<dbReference type="PANTHER" id="PTHR43685:SF2">
    <property type="entry name" value="GLYCOSYLTRANSFERASE 2-LIKE DOMAIN-CONTAINING PROTEIN"/>
    <property type="match status" value="1"/>
</dbReference>
<reference evidence="2 3" key="1">
    <citation type="journal article" date="2015" name="Genome Announc.">
        <title>Complete Genome Sequence of a Novel Bacterium within the Family Rhodocyclaceae That Degrades Polycyclic Aromatic Hydrocarbons.</title>
        <authorList>
            <person name="Singleton D.R."/>
            <person name="Dickey A.N."/>
            <person name="Scholl E.H."/>
            <person name="Wright F.A."/>
            <person name="Aitken M.D."/>
        </authorList>
    </citation>
    <scope>NUCLEOTIDE SEQUENCE [LARGE SCALE GENOMIC DNA]</scope>
    <source>
        <strain evidence="3">PG1-Ca6</strain>
    </source>
</reference>
<organism evidence="2 3">
    <name type="scientific">Rugosibacter aromaticivorans</name>
    <dbReference type="NCBI Taxonomy" id="1565605"/>
    <lineage>
        <taxon>Bacteria</taxon>
        <taxon>Pseudomonadati</taxon>
        <taxon>Pseudomonadota</taxon>
        <taxon>Betaproteobacteria</taxon>
        <taxon>Nitrosomonadales</taxon>
        <taxon>Sterolibacteriaceae</taxon>
        <taxon>Rugosibacter</taxon>
    </lineage>
</organism>
<feature type="domain" description="Glycosyltransferase 2-like" evidence="1">
    <location>
        <begin position="7"/>
        <end position="114"/>
    </location>
</feature>
<dbReference type="STRING" id="1565605.PG1C_11040"/>
<dbReference type="InterPro" id="IPR050834">
    <property type="entry name" value="Glycosyltransf_2"/>
</dbReference>
<keyword evidence="3" id="KW-1185">Reference proteome</keyword>